<name>A0A7R7ZQ57_ASPCH</name>
<reference evidence="2" key="1">
    <citation type="submission" date="2021-01" db="EMBL/GenBank/DDBJ databases">
        <authorList>
            <consortium name="Aspergillus chevalieri M1 genome sequencing consortium"/>
            <person name="Kazuki M."/>
            <person name="Futagami T."/>
        </authorList>
    </citation>
    <scope>NUCLEOTIDE SEQUENCE</scope>
    <source>
        <strain evidence="2">M1</strain>
    </source>
</reference>
<feature type="region of interest" description="Disordered" evidence="1">
    <location>
        <begin position="15"/>
        <end position="69"/>
    </location>
</feature>
<feature type="compositionally biased region" description="Acidic residues" evidence="1">
    <location>
        <begin position="27"/>
        <end position="56"/>
    </location>
</feature>
<sequence>MSYALMEWYKQLFSAPASASSPVVVEDGSDEATEDLPDPPEDDEDNDDDASDEPSSDEALPPLPMKKDGTVSTMWPLVSRFSTAYGVPRFTSQTCARR</sequence>
<evidence type="ECO:0000313" key="3">
    <source>
        <dbReference type="Proteomes" id="UP000637239"/>
    </source>
</evidence>
<dbReference type="RefSeq" id="XP_043139187.1">
    <property type="nucleotide sequence ID" value="XM_043281737.1"/>
</dbReference>
<evidence type="ECO:0000313" key="2">
    <source>
        <dbReference type="EMBL" id="BCR90665.1"/>
    </source>
</evidence>
<reference evidence="2" key="2">
    <citation type="submission" date="2021-02" db="EMBL/GenBank/DDBJ databases">
        <title>Aspergillus chevalieri M1 genome sequence.</title>
        <authorList>
            <person name="Kadooka C."/>
            <person name="Mori K."/>
            <person name="Futagami T."/>
        </authorList>
    </citation>
    <scope>NUCLEOTIDE SEQUENCE</scope>
    <source>
        <strain evidence="2">M1</strain>
    </source>
</reference>
<keyword evidence="3" id="KW-1185">Reference proteome</keyword>
<dbReference type="Proteomes" id="UP000637239">
    <property type="component" value="Chromosome 6"/>
</dbReference>
<evidence type="ECO:0000256" key="1">
    <source>
        <dbReference type="SAM" id="MobiDB-lite"/>
    </source>
</evidence>
<dbReference type="AlphaFoldDB" id="A0A7R7ZQ57"/>
<dbReference type="KEGG" id="ache:ACHE_60551A"/>
<feature type="compositionally biased region" description="Low complexity" evidence="1">
    <location>
        <begin position="15"/>
        <end position="25"/>
    </location>
</feature>
<dbReference type="GeneID" id="66985023"/>
<organism evidence="2 3">
    <name type="scientific">Aspergillus chevalieri</name>
    <name type="common">Eurotium chevalieri</name>
    <dbReference type="NCBI Taxonomy" id="182096"/>
    <lineage>
        <taxon>Eukaryota</taxon>
        <taxon>Fungi</taxon>
        <taxon>Dikarya</taxon>
        <taxon>Ascomycota</taxon>
        <taxon>Pezizomycotina</taxon>
        <taxon>Eurotiomycetes</taxon>
        <taxon>Eurotiomycetidae</taxon>
        <taxon>Eurotiales</taxon>
        <taxon>Aspergillaceae</taxon>
        <taxon>Aspergillus</taxon>
        <taxon>Aspergillus subgen. Aspergillus</taxon>
    </lineage>
</organism>
<dbReference type="EMBL" id="AP024421">
    <property type="protein sequence ID" value="BCR90665.1"/>
    <property type="molecule type" value="Genomic_DNA"/>
</dbReference>
<gene>
    <name evidence="2" type="ORF">ACHE_60551A</name>
</gene>
<accession>A0A7R7ZQ57</accession>
<proteinExistence type="predicted"/>
<protein>
    <submittedName>
        <fullName evidence="2">Uncharacterized protein</fullName>
    </submittedName>
</protein>